<dbReference type="AlphaFoldDB" id="S9RRQ6"/>
<dbReference type="InterPro" id="IPR002563">
    <property type="entry name" value="Flavin_Rdtase-like_dom"/>
</dbReference>
<dbReference type="InterPro" id="IPR012349">
    <property type="entry name" value="Split_barrel_FMN-bd"/>
</dbReference>
<dbReference type="SUPFAM" id="SSF50475">
    <property type="entry name" value="FMN-binding split barrel"/>
    <property type="match status" value="1"/>
</dbReference>
<dbReference type="InterPro" id="IPR050268">
    <property type="entry name" value="NADH-dep_flavin_reductase"/>
</dbReference>
<dbReference type="GO" id="GO:0042602">
    <property type="term" value="F:riboflavin reductase (NADPH) activity"/>
    <property type="evidence" value="ECO:0007669"/>
    <property type="project" value="TreeGrafter"/>
</dbReference>
<evidence type="ECO:0000313" key="3">
    <source>
        <dbReference type="EMBL" id="EPX76619.1"/>
    </source>
</evidence>
<dbReference type="Gene3D" id="2.30.110.10">
    <property type="entry name" value="Electron Transport, Fmn-binding Protein, Chain A"/>
    <property type="match status" value="1"/>
</dbReference>
<dbReference type="OrthoDB" id="9789254at2"/>
<evidence type="ECO:0000259" key="2">
    <source>
        <dbReference type="SMART" id="SM00903"/>
    </source>
</evidence>
<gene>
    <name evidence="3" type="ORF">Salmuc_00451</name>
</gene>
<proteinExistence type="predicted"/>
<evidence type="ECO:0000256" key="1">
    <source>
        <dbReference type="ARBA" id="ARBA00023002"/>
    </source>
</evidence>
<dbReference type="PANTHER" id="PTHR30466:SF1">
    <property type="entry name" value="FMN REDUCTASE (NADH) RUTF"/>
    <property type="match status" value="1"/>
</dbReference>
<reference evidence="4" key="1">
    <citation type="journal article" date="2014" name="Stand. Genomic Sci.">
        <title>Genome sequence of the exopolysaccharide-producing Salipiger mucosus type strain (DSM 16094(T)), a moderately halophilic member of the Roseobacter clade.</title>
        <authorList>
            <person name="Riedel T."/>
            <person name="Spring S."/>
            <person name="Fiebig A."/>
            <person name="Petersen J."/>
            <person name="Kyrpides N.C."/>
            <person name="Goker M."/>
            <person name="Klenk H.P."/>
        </authorList>
    </citation>
    <scope>NUCLEOTIDE SEQUENCE [LARGE SCALE GENOMIC DNA]</scope>
    <source>
        <strain evidence="4">DSM 16094</strain>
    </source>
</reference>
<dbReference type="Proteomes" id="UP000015347">
    <property type="component" value="Unassembled WGS sequence"/>
</dbReference>
<dbReference type="eggNOG" id="COG1853">
    <property type="taxonomic scope" value="Bacteria"/>
</dbReference>
<comment type="caution">
    <text evidence="3">The sequence shown here is derived from an EMBL/GenBank/DDBJ whole genome shotgun (WGS) entry which is preliminary data.</text>
</comment>
<dbReference type="RefSeq" id="WP_020039336.1">
    <property type="nucleotide sequence ID" value="NZ_KE557282.1"/>
</dbReference>
<organism evidence="3 4">
    <name type="scientific">Salipiger mucosus DSM 16094</name>
    <dbReference type="NCBI Taxonomy" id="1123237"/>
    <lineage>
        <taxon>Bacteria</taxon>
        <taxon>Pseudomonadati</taxon>
        <taxon>Pseudomonadota</taxon>
        <taxon>Alphaproteobacteria</taxon>
        <taxon>Rhodobacterales</taxon>
        <taxon>Roseobacteraceae</taxon>
        <taxon>Salipiger</taxon>
    </lineage>
</organism>
<dbReference type="STRING" id="1123237.Salmuc_00451"/>
<dbReference type="SMART" id="SM00903">
    <property type="entry name" value="Flavin_Reduct"/>
    <property type="match status" value="1"/>
</dbReference>
<name>S9RRQ6_9RHOB</name>
<accession>S9RRQ6</accession>
<keyword evidence="4" id="KW-1185">Reference proteome</keyword>
<dbReference type="GO" id="GO:0006208">
    <property type="term" value="P:pyrimidine nucleobase catabolic process"/>
    <property type="evidence" value="ECO:0007669"/>
    <property type="project" value="TreeGrafter"/>
</dbReference>
<sequence length="174" mass="17939">MTAIAEAPQGAESATEITREAFRDGMACLAGAVNIVTTDGPGGRAGLTASAVCAVTDEPPTLLVCVNRGSSAGPAFLENEALCVNTVGPDHRETAMLFGGKTPMAERFSGADWGTGPSGAPVLAGAVVSFDCRVRERSPQGTHEVLFCEILRIQSRPGAAGLAYFGRTFHDLEG</sequence>
<evidence type="ECO:0000313" key="4">
    <source>
        <dbReference type="Proteomes" id="UP000015347"/>
    </source>
</evidence>
<feature type="domain" description="Flavin reductase like" evidence="2">
    <location>
        <begin position="26"/>
        <end position="171"/>
    </location>
</feature>
<dbReference type="Pfam" id="PF01613">
    <property type="entry name" value="Flavin_Reduct"/>
    <property type="match status" value="1"/>
</dbReference>
<keyword evidence="1" id="KW-0560">Oxidoreductase</keyword>
<protein>
    <submittedName>
        <fullName evidence="3">Putative flavin reductase RutF</fullName>
    </submittedName>
</protein>
<dbReference type="PANTHER" id="PTHR30466">
    <property type="entry name" value="FLAVIN REDUCTASE"/>
    <property type="match status" value="1"/>
</dbReference>
<dbReference type="GO" id="GO:0010181">
    <property type="term" value="F:FMN binding"/>
    <property type="evidence" value="ECO:0007669"/>
    <property type="project" value="InterPro"/>
</dbReference>
<dbReference type="EMBL" id="APVH01000046">
    <property type="protein sequence ID" value="EPX76619.1"/>
    <property type="molecule type" value="Genomic_DNA"/>
</dbReference>
<dbReference type="HOGENOM" id="CLU_059021_2_2_5"/>